<dbReference type="Proteomes" id="UP000218432">
    <property type="component" value="Chromosome 2"/>
</dbReference>
<sequence length="49" mass="5142">MKTDEINMTASADADAGATPERPTRLAMRMRHGCCTTMPSVAATTTGRG</sequence>
<feature type="region of interest" description="Disordered" evidence="1">
    <location>
        <begin position="1"/>
        <end position="23"/>
    </location>
</feature>
<evidence type="ECO:0000313" key="3">
    <source>
        <dbReference type="Proteomes" id="UP000218432"/>
    </source>
</evidence>
<dbReference type="AlphaFoldDB" id="A0A1Y1BT08"/>
<name>A0A1Y1BT08_9BURK</name>
<feature type="compositionally biased region" description="Polar residues" evidence="1">
    <location>
        <begin position="1"/>
        <end position="10"/>
    </location>
</feature>
<reference evidence="2 3" key="1">
    <citation type="journal article" date="2017" name="Genome Announc.">
        <title>Complete Genome Sequence of Burkholderia stabilis FERMP-21014.</title>
        <authorList>
            <person name="Konishi K."/>
            <person name="Kumagai T."/>
            <person name="Sakasegawa S."/>
            <person name="Tamura T."/>
        </authorList>
    </citation>
    <scope>NUCLEOTIDE SEQUENCE [LARGE SCALE GENOMIC DNA]</scope>
    <source>
        <strain evidence="2 3">FERMP-21014</strain>
    </source>
</reference>
<protein>
    <submittedName>
        <fullName evidence="2">Uncharacterized protein</fullName>
    </submittedName>
</protein>
<evidence type="ECO:0000313" key="2">
    <source>
        <dbReference type="EMBL" id="BAX62925.1"/>
    </source>
</evidence>
<gene>
    <name evidence="2" type="ORF">BSFP_057930</name>
</gene>
<evidence type="ECO:0000256" key="1">
    <source>
        <dbReference type="SAM" id="MobiDB-lite"/>
    </source>
</evidence>
<proteinExistence type="predicted"/>
<organism evidence="2 3">
    <name type="scientific">Burkholderia stabilis</name>
    <dbReference type="NCBI Taxonomy" id="95485"/>
    <lineage>
        <taxon>Bacteria</taxon>
        <taxon>Pseudomonadati</taxon>
        <taxon>Pseudomonadota</taxon>
        <taxon>Betaproteobacteria</taxon>
        <taxon>Burkholderiales</taxon>
        <taxon>Burkholderiaceae</taxon>
        <taxon>Burkholderia</taxon>
        <taxon>Burkholderia cepacia complex</taxon>
    </lineage>
</organism>
<accession>A0A1Y1BT08</accession>
<dbReference type="EMBL" id="AP018112">
    <property type="protein sequence ID" value="BAX62925.1"/>
    <property type="molecule type" value="Genomic_DNA"/>
</dbReference>